<evidence type="ECO:0000256" key="1">
    <source>
        <dbReference type="SAM" id="Phobius"/>
    </source>
</evidence>
<keyword evidence="1" id="KW-0472">Membrane</keyword>
<feature type="transmembrane region" description="Helical" evidence="1">
    <location>
        <begin position="39"/>
        <end position="62"/>
    </location>
</feature>
<dbReference type="SMR" id="A0A0F7WUM1"/>
<keyword evidence="1" id="KW-1133">Transmembrane helix</keyword>
<evidence type="ECO:0000313" key="2">
    <source>
        <dbReference type="EMBL" id="CRI41068.1"/>
    </source>
</evidence>
<accession>A0A0F7WUM1</accession>
<protein>
    <submittedName>
        <fullName evidence="2">Uncharacterized protein CPn_0065/CP_0709/CPj0065/CpB0066</fullName>
    </submittedName>
</protein>
<dbReference type="AlphaFoldDB" id="A0A0F7WUM1"/>
<proteinExistence type="predicted"/>
<reference evidence="2" key="1">
    <citation type="submission" date="2015-05" db="EMBL/GenBank/DDBJ databases">
        <authorList>
            <person name="Rattei Thomas"/>
        </authorList>
    </citation>
    <scope>NUCLEOTIDE SEQUENCE</scope>
    <source>
        <strain evidence="2">GiD</strain>
    </source>
</reference>
<keyword evidence="1" id="KW-0812">Transmembrane</keyword>
<feature type="transmembrane region" description="Helical" evidence="1">
    <location>
        <begin position="68"/>
        <end position="93"/>
    </location>
</feature>
<feature type="transmembrane region" description="Helical" evidence="1">
    <location>
        <begin position="276"/>
        <end position="298"/>
    </location>
</feature>
<name>A0A0F7WUM1_CHLPN</name>
<feature type="transmembrane region" description="Helical" evidence="1">
    <location>
        <begin position="252"/>
        <end position="270"/>
    </location>
</feature>
<sequence>MFFKKNYMTDFPTHFKGPKLNPIKVNPNFFERNPKVARVLQITAVVLGIIALLSGIVLIIGTPLGAPISMILGGCLLASGGALFVGGTIATILQARNSYKKAVNQKKLSEPLMERPELKALDYSLDLKEVWDLHHSVVKHLKKLDLNLSETQREVLNQIKIDDEGPSLGECAAMISENYDACLKMLAYREELLKEQTQYQETRFNQNLTHRNKVLLSILSRITDNISKAGGVFSLKFSTLSSRMSRIHTTTTVILALSAVVSVMVVAALIPGGILALPILLAVAISAGVIVTGLSYLVRQILSNTKRNRQDFYKDFVKNVDIELLNQTVTLQRFLFEMLKGVLKEEEEVSLEGQDWYTQYITNAPIEKRLIEEIRVTYKEIDAQTKKMKTDLEFLENEVRSGRLSVASPSEDPSETPIFTQGKEFAKLRRQTSQNISTIYGPDNENIDPEFSLPWMPKKEEEIDHSLEPVTKLEPGSREELLLVEGVNPTLRELNMRIALLQQQLSSVRKWRHPRGEHYGNVIYSDTELDRIQMLEGAFYNHLREAQEEITQSLGDLVDIQNRILGIIVEGDSDSRTEEEPQE</sequence>
<organism evidence="2">
    <name type="scientific">Chlamydia pneumoniae</name>
    <name type="common">Chlamydophila pneumoniae</name>
    <dbReference type="NCBI Taxonomy" id="83558"/>
    <lineage>
        <taxon>Bacteria</taxon>
        <taxon>Pseudomonadati</taxon>
        <taxon>Chlamydiota</taxon>
        <taxon>Chlamydiia</taxon>
        <taxon>Chlamydiales</taxon>
        <taxon>Chlamydiaceae</taxon>
        <taxon>Chlamydia/Chlamydophila group</taxon>
        <taxon>Chlamydia</taxon>
    </lineage>
</organism>
<dbReference type="EMBL" id="LN847008">
    <property type="protein sequence ID" value="CRI41068.1"/>
    <property type="molecule type" value="Genomic_DNA"/>
</dbReference>
<gene>
    <name evidence="2" type="ORF">BN1224_GiD_A_00690</name>
</gene>